<dbReference type="SUPFAM" id="SSF54862">
    <property type="entry name" value="4Fe-4S ferredoxins"/>
    <property type="match status" value="1"/>
</dbReference>
<dbReference type="AlphaFoldDB" id="A1HRL0"/>
<evidence type="ECO:0000256" key="3">
    <source>
        <dbReference type="ARBA" id="ARBA00023014"/>
    </source>
</evidence>
<dbReference type="RefSeq" id="WP_007289666.1">
    <property type="nucleotide sequence ID" value="NZ_AAWL01000011.1"/>
</dbReference>
<evidence type="ECO:0000256" key="1">
    <source>
        <dbReference type="ARBA" id="ARBA00022723"/>
    </source>
</evidence>
<dbReference type="GO" id="GO:0051536">
    <property type="term" value="F:iron-sulfur cluster binding"/>
    <property type="evidence" value="ECO:0007669"/>
    <property type="project" value="UniProtKB-KW"/>
</dbReference>
<keyword evidence="2" id="KW-0408">Iron</keyword>
<comment type="caution">
    <text evidence="5">The sequence shown here is derived from an EMBL/GenBank/DDBJ whole genome shotgun (WGS) entry which is preliminary data.</text>
</comment>
<reference evidence="5 6" key="1">
    <citation type="submission" date="2007-01" db="EMBL/GenBank/DDBJ databases">
        <title>Annotation of the draft genome assembly of Thermosinus carboxydivorans Nor1.</title>
        <authorList>
            <consortium name="US DOE Joint Genome Institute (JGI-ORNL)"/>
            <person name="Larimer F."/>
            <person name="Land M."/>
            <person name="Hauser L."/>
        </authorList>
    </citation>
    <scope>NUCLEOTIDE SEQUENCE [LARGE SCALE GENOMIC DNA]</scope>
    <source>
        <strain evidence="5 6">Nor1</strain>
    </source>
</reference>
<dbReference type="InterPro" id="IPR017900">
    <property type="entry name" value="4Fe4S_Fe_S_CS"/>
</dbReference>
<dbReference type="EMBL" id="AAWL01000011">
    <property type="protein sequence ID" value="EAX47340.1"/>
    <property type="molecule type" value="Genomic_DNA"/>
</dbReference>
<keyword evidence="6" id="KW-1185">Reference proteome</keyword>
<sequence length="136" mass="14813">MAARAVIECNQPIPCNPCVDACPRGAIRIDGNINNCPELDVDCCNGCGHCIAHCPGLAIFVVDTSFAPNKALVKIPYEFWPLPRPGEIVAALDRAGRPVGEAEVIKVQEYQNKTMIVWLAVPPPLADAVRNIRLRR</sequence>
<feature type="domain" description="4Fe-4S ferredoxin-type" evidence="4">
    <location>
        <begin position="3"/>
        <end position="32"/>
    </location>
</feature>
<accession>A1HRL0</accession>
<evidence type="ECO:0000313" key="6">
    <source>
        <dbReference type="Proteomes" id="UP000005139"/>
    </source>
</evidence>
<dbReference type="Proteomes" id="UP000005139">
    <property type="component" value="Unassembled WGS sequence"/>
</dbReference>
<evidence type="ECO:0000259" key="4">
    <source>
        <dbReference type="PROSITE" id="PS51379"/>
    </source>
</evidence>
<name>A1HRL0_9FIRM</name>
<reference evidence="5 6" key="2">
    <citation type="submission" date="2007-01" db="EMBL/GenBank/DDBJ databases">
        <title>Sequencing of the draft genome and assembly of Thermosinus carboxydivorans Nor1.</title>
        <authorList>
            <consortium name="US DOE Joint Genome Institute (JGI-PGF)"/>
            <person name="Copeland A."/>
            <person name="Lucas S."/>
            <person name="Lapidus A."/>
            <person name="Barry K."/>
            <person name="Glavina del Rio T."/>
            <person name="Dalin E."/>
            <person name="Tice H."/>
            <person name="Bruce D."/>
            <person name="Pitluck S."/>
            <person name="Richardson P."/>
        </authorList>
    </citation>
    <scope>NUCLEOTIDE SEQUENCE [LARGE SCALE GENOMIC DNA]</scope>
    <source>
        <strain evidence="5 6">Nor1</strain>
    </source>
</reference>
<dbReference type="OrthoDB" id="1683619at2"/>
<dbReference type="Gene3D" id="3.30.70.20">
    <property type="match status" value="1"/>
</dbReference>
<keyword evidence="1" id="KW-0479">Metal-binding</keyword>
<feature type="domain" description="4Fe-4S ferredoxin-type" evidence="4">
    <location>
        <begin position="35"/>
        <end position="64"/>
    </location>
</feature>
<dbReference type="InterPro" id="IPR017896">
    <property type="entry name" value="4Fe4S_Fe-S-bd"/>
</dbReference>
<dbReference type="PROSITE" id="PS51379">
    <property type="entry name" value="4FE4S_FER_2"/>
    <property type="match status" value="2"/>
</dbReference>
<organism evidence="5 6">
    <name type="scientific">Thermosinus carboxydivorans Nor1</name>
    <dbReference type="NCBI Taxonomy" id="401526"/>
    <lineage>
        <taxon>Bacteria</taxon>
        <taxon>Bacillati</taxon>
        <taxon>Bacillota</taxon>
        <taxon>Negativicutes</taxon>
        <taxon>Selenomonadales</taxon>
        <taxon>Sporomusaceae</taxon>
        <taxon>Thermosinus</taxon>
    </lineage>
</organism>
<proteinExistence type="predicted"/>
<evidence type="ECO:0000313" key="5">
    <source>
        <dbReference type="EMBL" id="EAX47340.1"/>
    </source>
</evidence>
<evidence type="ECO:0000256" key="2">
    <source>
        <dbReference type="ARBA" id="ARBA00023004"/>
    </source>
</evidence>
<dbReference type="GO" id="GO:0046872">
    <property type="term" value="F:metal ion binding"/>
    <property type="evidence" value="ECO:0007669"/>
    <property type="project" value="UniProtKB-KW"/>
</dbReference>
<keyword evidence="3" id="KW-0411">Iron-sulfur</keyword>
<gene>
    <name evidence="5" type="ORF">TcarDRAFT_1358</name>
</gene>
<dbReference type="PROSITE" id="PS00198">
    <property type="entry name" value="4FE4S_FER_1"/>
    <property type="match status" value="1"/>
</dbReference>
<protein>
    <submittedName>
        <fullName evidence="5">4Fe-4S ferredoxin, iron-sulfur binding domain protein</fullName>
    </submittedName>
</protein>
<dbReference type="eggNOG" id="COG1149">
    <property type="taxonomic scope" value="Bacteria"/>
</dbReference>